<dbReference type="Gene3D" id="3.30.420.10">
    <property type="entry name" value="Ribonuclease H-like superfamily/Ribonuclease H"/>
    <property type="match status" value="1"/>
</dbReference>
<dbReference type="Proteomes" id="UP001604336">
    <property type="component" value="Unassembled WGS sequence"/>
</dbReference>
<evidence type="ECO:0000313" key="1">
    <source>
        <dbReference type="EMBL" id="KAL2491639.1"/>
    </source>
</evidence>
<dbReference type="PANTHER" id="PTHR48475:SF2">
    <property type="entry name" value="RIBONUCLEASE H"/>
    <property type="match status" value="1"/>
</dbReference>
<reference evidence="2" key="1">
    <citation type="submission" date="2024-07" db="EMBL/GenBank/DDBJ databases">
        <title>Two chromosome-level genome assemblies of Korean endemic species Abeliophyllum distichum and Forsythia ovata (Oleaceae).</title>
        <authorList>
            <person name="Jang H."/>
        </authorList>
    </citation>
    <scope>NUCLEOTIDE SEQUENCE [LARGE SCALE GENOMIC DNA]</scope>
</reference>
<sequence length="109" mass="12305">MVVSQVNGTFSAREQSIVAYLKKAKDLLSHFEVYEFLQISQVENGYVDVLSKLGSSRDSDLMKAIPIEKLSRLTIDESLPTTAMTISEFPRCMKEIITYLNDQVLPSDK</sequence>
<dbReference type="PANTHER" id="PTHR48475">
    <property type="entry name" value="RIBONUCLEASE H"/>
    <property type="match status" value="1"/>
</dbReference>
<protein>
    <submittedName>
        <fullName evidence="1">Uncharacterized protein</fullName>
    </submittedName>
</protein>
<gene>
    <name evidence="1" type="ORF">Adt_27267</name>
</gene>
<comment type="caution">
    <text evidence="1">The sequence shown here is derived from an EMBL/GenBank/DDBJ whole genome shotgun (WGS) entry which is preliminary data.</text>
</comment>
<keyword evidence="2" id="KW-1185">Reference proteome</keyword>
<evidence type="ECO:0000313" key="2">
    <source>
        <dbReference type="Proteomes" id="UP001604336"/>
    </source>
</evidence>
<accession>A0ABD1RUF5</accession>
<name>A0ABD1RUF5_9LAMI</name>
<dbReference type="EMBL" id="JBFOLK010000008">
    <property type="protein sequence ID" value="KAL2491639.1"/>
    <property type="molecule type" value="Genomic_DNA"/>
</dbReference>
<organism evidence="1 2">
    <name type="scientific">Abeliophyllum distichum</name>
    <dbReference type="NCBI Taxonomy" id="126358"/>
    <lineage>
        <taxon>Eukaryota</taxon>
        <taxon>Viridiplantae</taxon>
        <taxon>Streptophyta</taxon>
        <taxon>Embryophyta</taxon>
        <taxon>Tracheophyta</taxon>
        <taxon>Spermatophyta</taxon>
        <taxon>Magnoliopsida</taxon>
        <taxon>eudicotyledons</taxon>
        <taxon>Gunneridae</taxon>
        <taxon>Pentapetalae</taxon>
        <taxon>asterids</taxon>
        <taxon>lamiids</taxon>
        <taxon>Lamiales</taxon>
        <taxon>Oleaceae</taxon>
        <taxon>Forsythieae</taxon>
        <taxon>Abeliophyllum</taxon>
    </lineage>
</organism>
<dbReference type="InterPro" id="IPR036397">
    <property type="entry name" value="RNaseH_sf"/>
</dbReference>
<proteinExistence type="predicted"/>
<dbReference type="AlphaFoldDB" id="A0ABD1RUF5"/>